<dbReference type="STRING" id="1925591.BI308_24150"/>
<dbReference type="Gene3D" id="3.90.1570.10">
    <property type="entry name" value="tt1808, chain A"/>
    <property type="match status" value="1"/>
</dbReference>
<dbReference type="PANTHER" id="PTHR47152">
    <property type="entry name" value="SLR2084 PROTEIN-RELATED"/>
    <property type="match status" value="1"/>
</dbReference>
<evidence type="ECO:0000313" key="2">
    <source>
        <dbReference type="EMBL" id="OJJ15748.1"/>
    </source>
</evidence>
<dbReference type="CDD" id="cd06260">
    <property type="entry name" value="DUF820-like"/>
    <property type="match status" value="1"/>
</dbReference>
<dbReference type="Pfam" id="PF05685">
    <property type="entry name" value="Uma2"/>
    <property type="match status" value="1"/>
</dbReference>
<evidence type="ECO:0000313" key="3">
    <source>
        <dbReference type="Proteomes" id="UP000183940"/>
    </source>
</evidence>
<dbReference type="InterPro" id="IPR012296">
    <property type="entry name" value="Nuclease_put_TT1808"/>
</dbReference>
<name>A0A1L9QK40_9CYAN</name>
<protein>
    <recommendedName>
        <fullName evidence="1">Putative restriction endonuclease domain-containing protein</fullName>
    </recommendedName>
</protein>
<comment type="caution">
    <text evidence="2">The sequence shown here is derived from an EMBL/GenBank/DDBJ whole genome shotgun (WGS) entry which is preliminary data.</text>
</comment>
<gene>
    <name evidence="2" type="ORF">BI308_24150</name>
</gene>
<accession>A0A1L9QK40</accession>
<dbReference type="EMBL" id="MLAW01000068">
    <property type="protein sequence ID" value="OJJ15748.1"/>
    <property type="molecule type" value="Genomic_DNA"/>
</dbReference>
<dbReference type="AlphaFoldDB" id="A0A1L9QK40"/>
<organism evidence="2 3">
    <name type="scientific">Roseofilum reptotaenium AO1-A</name>
    <dbReference type="NCBI Taxonomy" id="1925591"/>
    <lineage>
        <taxon>Bacteria</taxon>
        <taxon>Bacillati</taxon>
        <taxon>Cyanobacteriota</taxon>
        <taxon>Cyanophyceae</taxon>
        <taxon>Desertifilales</taxon>
        <taxon>Desertifilaceae</taxon>
        <taxon>Roseofilum</taxon>
    </lineage>
</organism>
<dbReference type="PANTHER" id="PTHR47152:SF1">
    <property type="entry name" value="SLL1186 PROTEIN"/>
    <property type="match status" value="1"/>
</dbReference>
<feature type="domain" description="Putative restriction endonuclease" evidence="1">
    <location>
        <begin position="9"/>
        <end position="174"/>
    </location>
</feature>
<proteinExistence type="predicted"/>
<keyword evidence="3" id="KW-1185">Reference proteome</keyword>
<evidence type="ECO:0000259" key="1">
    <source>
        <dbReference type="Pfam" id="PF05685"/>
    </source>
</evidence>
<sequence length="198" mass="22547">MVTIPGVSWQEFEQILHEWGEHRSARLIYSQRTLEIIVPLPEHERPKELITDLVKTLLRKAGRRFESFGSTTFKQEGIAGVEPDACFYIQNYERIINRRRLQTGDPAPDLAIEIDITSRTPLAAYEAIAVPELWVYDGQHLTIYLLEENGHYTASKTSPLFPQINLTEIIPTAIKRSWQVGSSQALEEAEIACIQGND</sequence>
<reference evidence="2" key="1">
    <citation type="submission" date="2016-10" db="EMBL/GenBank/DDBJ databases">
        <title>CRISPR-Cas defence system in Roseofilum reptotaenium: evidence of a bacteriophage-cyanobacterium arms race in the coral black band disease.</title>
        <authorList>
            <person name="Buerger P."/>
            <person name="Wood-Charlson E.M."/>
            <person name="Weynberg K.D."/>
            <person name="Willis B."/>
            <person name="Van Oppen M.J."/>
        </authorList>
    </citation>
    <scope>NUCLEOTIDE SEQUENCE [LARGE SCALE GENOMIC DNA]</scope>
    <source>
        <strain evidence="2">AO1-A</strain>
    </source>
</reference>
<dbReference type="InterPro" id="IPR008538">
    <property type="entry name" value="Uma2"/>
</dbReference>
<dbReference type="Proteomes" id="UP000183940">
    <property type="component" value="Unassembled WGS sequence"/>
</dbReference>